<keyword evidence="3" id="KW-1185">Reference proteome</keyword>
<dbReference type="Proteomes" id="UP001289374">
    <property type="component" value="Unassembled WGS sequence"/>
</dbReference>
<feature type="compositionally biased region" description="Basic and acidic residues" evidence="1">
    <location>
        <begin position="49"/>
        <end position="73"/>
    </location>
</feature>
<sequence length="203" mass="23274">MQQNLRKGRFRESIAGKPAATLDELLVQAEKYIRIEETSGVRGTTPLKRRAENEGHSRRPLNESNQRDRRRIPPSDITRYTPLSAPRAEILVVAKQQGIVQWPSRMRENPKRMKSDKYCLFHKDRGHGTEDCFHLKDEIEKLIRRGYLKEYVNRSNQPQEGNSRPPRERREIEDKQNKPNQDNLPTAGIIGVISGGPVGGDSA</sequence>
<reference evidence="2" key="2">
    <citation type="journal article" date="2024" name="Plant">
        <title>Genomic evolution and insights into agronomic trait innovations of Sesamum species.</title>
        <authorList>
            <person name="Miao H."/>
            <person name="Wang L."/>
            <person name="Qu L."/>
            <person name="Liu H."/>
            <person name="Sun Y."/>
            <person name="Le M."/>
            <person name="Wang Q."/>
            <person name="Wei S."/>
            <person name="Zheng Y."/>
            <person name="Lin W."/>
            <person name="Duan Y."/>
            <person name="Cao H."/>
            <person name="Xiong S."/>
            <person name="Wang X."/>
            <person name="Wei L."/>
            <person name="Li C."/>
            <person name="Ma Q."/>
            <person name="Ju M."/>
            <person name="Zhao R."/>
            <person name="Li G."/>
            <person name="Mu C."/>
            <person name="Tian Q."/>
            <person name="Mei H."/>
            <person name="Zhang T."/>
            <person name="Gao T."/>
            <person name="Zhang H."/>
        </authorList>
    </citation>
    <scope>NUCLEOTIDE SEQUENCE</scope>
    <source>
        <strain evidence="2">K16</strain>
    </source>
</reference>
<organism evidence="2 3">
    <name type="scientific">Sesamum angolense</name>
    <dbReference type="NCBI Taxonomy" id="2727404"/>
    <lineage>
        <taxon>Eukaryota</taxon>
        <taxon>Viridiplantae</taxon>
        <taxon>Streptophyta</taxon>
        <taxon>Embryophyta</taxon>
        <taxon>Tracheophyta</taxon>
        <taxon>Spermatophyta</taxon>
        <taxon>Magnoliopsida</taxon>
        <taxon>eudicotyledons</taxon>
        <taxon>Gunneridae</taxon>
        <taxon>Pentapetalae</taxon>
        <taxon>asterids</taxon>
        <taxon>lamiids</taxon>
        <taxon>Lamiales</taxon>
        <taxon>Pedaliaceae</taxon>
        <taxon>Sesamum</taxon>
    </lineage>
</organism>
<evidence type="ECO:0000313" key="3">
    <source>
        <dbReference type="Proteomes" id="UP001289374"/>
    </source>
</evidence>
<proteinExistence type="predicted"/>
<protein>
    <submittedName>
        <fullName evidence="2">Uncharacterized protein</fullName>
    </submittedName>
</protein>
<reference evidence="2" key="1">
    <citation type="submission" date="2020-06" db="EMBL/GenBank/DDBJ databases">
        <authorList>
            <person name="Li T."/>
            <person name="Hu X."/>
            <person name="Zhang T."/>
            <person name="Song X."/>
            <person name="Zhang H."/>
            <person name="Dai N."/>
            <person name="Sheng W."/>
            <person name="Hou X."/>
            <person name="Wei L."/>
        </authorList>
    </citation>
    <scope>NUCLEOTIDE SEQUENCE</scope>
    <source>
        <strain evidence="2">K16</strain>
        <tissue evidence="2">Leaf</tissue>
    </source>
</reference>
<evidence type="ECO:0000256" key="1">
    <source>
        <dbReference type="SAM" id="MobiDB-lite"/>
    </source>
</evidence>
<name>A0AAE1WK74_9LAMI</name>
<comment type="caution">
    <text evidence="2">The sequence shown here is derived from an EMBL/GenBank/DDBJ whole genome shotgun (WGS) entry which is preliminary data.</text>
</comment>
<dbReference type="AlphaFoldDB" id="A0AAE1WK74"/>
<evidence type="ECO:0000313" key="2">
    <source>
        <dbReference type="EMBL" id="KAK4394707.1"/>
    </source>
</evidence>
<dbReference type="EMBL" id="JACGWL010000009">
    <property type="protein sequence ID" value="KAK4394707.1"/>
    <property type="molecule type" value="Genomic_DNA"/>
</dbReference>
<gene>
    <name evidence="2" type="ORF">Sango_1625000</name>
</gene>
<feature type="compositionally biased region" description="Polar residues" evidence="1">
    <location>
        <begin position="153"/>
        <end position="162"/>
    </location>
</feature>
<feature type="region of interest" description="Disordered" evidence="1">
    <location>
        <begin position="43"/>
        <end position="81"/>
    </location>
</feature>
<feature type="compositionally biased region" description="Gly residues" evidence="1">
    <location>
        <begin position="193"/>
        <end position="203"/>
    </location>
</feature>
<feature type="compositionally biased region" description="Basic and acidic residues" evidence="1">
    <location>
        <begin position="165"/>
        <end position="177"/>
    </location>
</feature>
<feature type="region of interest" description="Disordered" evidence="1">
    <location>
        <begin position="152"/>
        <end position="203"/>
    </location>
</feature>
<accession>A0AAE1WK74</accession>